<organism evidence="1 2">
    <name type="scientific">Mucuna pruriens</name>
    <name type="common">Velvet bean</name>
    <name type="synonym">Dolichos pruriens</name>
    <dbReference type="NCBI Taxonomy" id="157652"/>
    <lineage>
        <taxon>Eukaryota</taxon>
        <taxon>Viridiplantae</taxon>
        <taxon>Streptophyta</taxon>
        <taxon>Embryophyta</taxon>
        <taxon>Tracheophyta</taxon>
        <taxon>Spermatophyta</taxon>
        <taxon>Magnoliopsida</taxon>
        <taxon>eudicotyledons</taxon>
        <taxon>Gunneridae</taxon>
        <taxon>Pentapetalae</taxon>
        <taxon>rosids</taxon>
        <taxon>fabids</taxon>
        <taxon>Fabales</taxon>
        <taxon>Fabaceae</taxon>
        <taxon>Papilionoideae</taxon>
        <taxon>50 kb inversion clade</taxon>
        <taxon>NPAAA clade</taxon>
        <taxon>indigoferoid/millettioid clade</taxon>
        <taxon>Phaseoleae</taxon>
        <taxon>Mucuna</taxon>
    </lineage>
</organism>
<dbReference type="AlphaFoldDB" id="A0A371EM32"/>
<sequence>MKGHENSRILIDIGRDPNNQMLPIAYVVYGPNILYATLVQQLQEKFTDKKIEELIWRPLKATH</sequence>
<dbReference type="Proteomes" id="UP000257109">
    <property type="component" value="Unassembled WGS sequence"/>
</dbReference>
<evidence type="ECO:0000313" key="2">
    <source>
        <dbReference type="Proteomes" id="UP000257109"/>
    </source>
</evidence>
<protein>
    <submittedName>
        <fullName evidence="1">Uncharacterized protein</fullName>
    </submittedName>
</protein>
<gene>
    <name evidence="1" type="ORF">CR513_54139</name>
</gene>
<proteinExistence type="predicted"/>
<evidence type="ECO:0000313" key="1">
    <source>
        <dbReference type="EMBL" id="RDX67046.1"/>
    </source>
</evidence>
<reference evidence="1" key="1">
    <citation type="submission" date="2018-05" db="EMBL/GenBank/DDBJ databases">
        <title>Draft genome of Mucuna pruriens seed.</title>
        <authorList>
            <person name="Nnadi N.E."/>
            <person name="Vos R."/>
            <person name="Hasami M.H."/>
            <person name="Devisetty U.K."/>
            <person name="Aguiy J.C."/>
        </authorList>
    </citation>
    <scope>NUCLEOTIDE SEQUENCE [LARGE SCALE GENOMIC DNA]</scope>
    <source>
        <strain evidence="1">JCA_2017</strain>
    </source>
</reference>
<feature type="non-terminal residue" evidence="1">
    <location>
        <position position="1"/>
    </location>
</feature>
<name>A0A371EM32_MUCPR</name>
<accession>A0A371EM32</accession>
<keyword evidence="2" id="KW-1185">Reference proteome</keyword>
<comment type="caution">
    <text evidence="1">The sequence shown here is derived from an EMBL/GenBank/DDBJ whole genome shotgun (WGS) entry which is preliminary data.</text>
</comment>
<dbReference type="EMBL" id="QJKJ01013153">
    <property type="protein sequence ID" value="RDX67046.1"/>
    <property type="molecule type" value="Genomic_DNA"/>
</dbReference>